<dbReference type="InterPro" id="IPR018975">
    <property type="entry name" value="Pseudomurein-binding_repeat"/>
</dbReference>
<dbReference type="Pfam" id="PF09373">
    <property type="entry name" value="PMBR"/>
    <property type="match status" value="2"/>
</dbReference>
<dbReference type="EMBL" id="QLOE01000007">
    <property type="protein sequence ID" value="RAO78854.1"/>
    <property type="molecule type" value="Genomic_DNA"/>
</dbReference>
<evidence type="ECO:0000313" key="3">
    <source>
        <dbReference type="Proteomes" id="UP000249782"/>
    </source>
</evidence>
<protein>
    <recommendedName>
        <fullName evidence="1">PKD domain-containing protein</fullName>
    </recommendedName>
</protein>
<dbReference type="InterPro" id="IPR021779">
    <property type="entry name" value="DUF3344"/>
</dbReference>
<dbReference type="Pfam" id="PF05048">
    <property type="entry name" value="NosD"/>
    <property type="match status" value="3"/>
</dbReference>
<dbReference type="SUPFAM" id="SSF51126">
    <property type="entry name" value="Pectin lyase-like"/>
    <property type="match status" value="3"/>
</dbReference>
<dbReference type="InterPro" id="IPR011050">
    <property type="entry name" value="Pectin_lyase_fold/virulence"/>
</dbReference>
<gene>
    <name evidence="2" type="ORF">DPC56_06265</name>
</gene>
<dbReference type="InterPro" id="IPR006633">
    <property type="entry name" value="Carb-bd_sugar_hydrolysis-dom"/>
</dbReference>
<dbReference type="InterPro" id="IPR012334">
    <property type="entry name" value="Pectin_lyas_fold"/>
</dbReference>
<dbReference type="FunFam" id="2.60.40.10:FF:000270">
    <property type="entry name" value="Cell surface protein"/>
    <property type="match status" value="1"/>
</dbReference>
<proteinExistence type="predicted"/>
<dbReference type="PANTHER" id="PTHR36842">
    <property type="entry name" value="PROTEIN TOLB HOMOLOG"/>
    <property type="match status" value="1"/>
</dbReference>
<evidence type="ECO:0000259" key="1">
    <source>
        <dbReference type="PROSITE" id="PS50093"/>
    </source>
</evidence>
<dbReference type="CDD" id="cd00146">
    <property type="entry name" value="PKD"/>
    <property type="match status" value="2"/>
</dbReference>
<comment type="caution">
    <text evidence="2">The sequence shown here is derived from an EMBL/GenBank/DDBJ whole genome shotgun (WGS) entry which is preliminary data.</text>
</comment>
<dbReference type="InterPro" id="IPR013783">
    <property type="entry name" value="Ig-like_fold"/>
</dbReference>
<reference evidence="2 3" key="1">
    <citation type="submission" date="2018-06" db="EMBL/GenBank/DDBJ databases">
        <title>Draft genome sequence of hyperthermophilic methanogen Methanothermobacter tenebrarum sp. MCM-B 1447.</title>
        <authorList>
            <person name="Pore S.D."/>
            <person name="Dagar S."/>
            <person name="Dhakephalkar P.K."/>
        </authorList>
    </citation>
    <scope>NUCLEOTIDE SEQUENCE [LARGE SCALE GENOMIC DNA]</scope>
    <source>
        <strain evidence="2 3">MCM B 1447</strain>
    </source>
</reference>
<dbReference type="Pfam" id="PF18911">
    <property type="entry name" value="PKD_4"/>
    <property type="match status" value="2"/>
</dbReference>
<dbReference type="SUPFAM" id="SSF49299">
    <property type="entry name" value="PKD domain"/>
    <property type="match status" value="2"/>
</dbReference>
<dbReference type="PANTHER" id="PTHR36842:SF1">
    <property type="entry name" value="PROTEIN TOLB"/>
    <property type="match status" value="1"/>
</dbReference>
<name>A0A328PHE7_9EURY</name>
<keyword evidence="3" id="KW-1185">Reference proteome</keyword>
<evidence type="ECO:0000313" key="2">
    <source>
        <dbReference type="EMBL" id="RAO78854.1"/>
    </source>
</evidence>
<dbReference type="InterPro" id="IPR006626">
    <property type="entry name" value="PbH1"/>
</dbReference>
<accession>A0A328PHE7</accession>
<dbReference type="Pfam" id="PF11824">
    <property type="entry name" value="DUF3344"/>
    <property type="match status" value="1"/>
</dbReference>
<dbReference type="SMART" id="SM00722">
    <property type="entry name" value="CASH"/>
    <property type="match status" value="3"/>
</dbReference>
<dbReference type="InterPro" id="IPR035986">
    <property type="entry name" value="PKD_dom_sf"/>
</dbReference>
<feature type="domain" description="PKD" evidence="1">
    <location>
        <begin position="1"/>
        <end position="56"/>
    </location>
</feature>
<dbReference type="InterPro" id="IPR007742">
    <property type="entry name" value="NosD_dom"/>
</dbReference>
<dbReference type="Pfam" id="PF07705">
    <property type="entry name" value="CARDB"/>
    <property type="match status" value="3"/>
</dbReference>
<dbReference type="Proteomes" id="UP000249782">
    <property type="component" value="Unassembled WGS sequence"/>
</dbReference>
<dbReference type="InterPro" id="IPR000601">
    <property type="entry name" value="PKD_dom"/>
</dbReference>
<dbReference type="SMART" id="SM00710">
    <property type="entry name" value="PbH1"/>
    <property type="match status" value="14"/>
</dbReference>
<feature type="domain" description="PKD" evidence="1">
    <location>
        <begin position="1105"/>
        <end position="1158"/>
    </location>
</feature>
<dbReference type="InterPro" id="IPR022441">
    <property type="entry name" value="Para_beta_helix_rpt-2"/>
</dbReference>
<organism evidence="2 3">
    <name type="scientific">Methanothermobacter tenebrarum</name>
    <dbReference type="NCBI Taxonomy" id="680118"/>
    <lineage>
        <taxon>Archaea</taxon>
        <taxon>Methanobacteriati</taxon>
        <taxon>Methanobacteriota</taxon>
        <taxon>Methanomada group</taxon>
        <taxon>Methanobacteria</taxon>
        <taxon>Methanobacteriales</taxon>
        <taxon>Methanobacteriaceae</taxon>
        <taxon>Methanothermobacter</taxon>
    </lineage>
</organism>
<dbReference type="Gene3D" id="2.60.40.10">
    <property type="entry name" value="Immunoglobulins"/>
    <property type="match status" value="7"/>
</dbReference>
<sequence length="1570" mass="169604">MSTGATEWLWEFGDGTNSTEQNPTHTYTQPGTYTVTLTVKGPGGQDTLTKQDYITVARVMNLNTNETFNKIQDAIDDNDTVNGHTILVGEGNYTENINLNKSLVLKANGLVTIIANNTGNNVINIAANDTQIEGFTVTGAADSGAAGILINGYDRCTLINNTVINNYYGIRLMNAEACTLRNNSLWNNTRNFGVFQKFVEDIDTSNTINGKPIYYLMNIQDLTLSEDAGFIGLVNATNVTINGISISNSQQGILLVNATNCHIENMTLTQNRFGAYIYNCSIITIKDSTITDADNYAILFQQPTTGNTIENNTIRNCSNAIYFYNGGVTNSTIQYNNVQGSDYGIYAASGSGNNTIVYNNIIAGGLVVYGANNIVTNNIVNPGAARSVIYFSGNNNLIANNTVYVADKSGIRVEGGGNNTIIANTAIGTNKQGYGIVPLNGDIIQDNIVTNCNYGIWPFNAKNCTIIRNNVTGCNYGIYVTSGGNHTFIDNIIKENTKGIRLIGTGIGASTGNLLYNNYFINNTNQTEGDASNNNWNTTEGGNYWSDYTGDDLNGDGIGDVPYQGDQKPLIVDLMIEDLNVIGNSVQVRVKNNGKADITRIDPTVTFPVKIAYDTQEYLHYIDPLPAGGSQTITQNITISPGSHTITVNILYNETTHYLQDTSIRDANINNNIANITLSSDLKVTNITYNPSNAAGHRELFANEPNTISVTVFNEGNLDAGQFKVKLIIGEYNNTKIIAGLAANSTVNVTFDDFTPTLTGPITISVIVDSDDEIEENNETNNIYETTGTVYYNGYKGKRYTAGDDINTILLLEGKLGLIYSTGNSTYRGSGSSNWQTPYTVTWTPTNLPIPEGATIKEARLYQPYTWNTALGIPDFTATFNGETINPTAHYNDTKGYGTSNYPSGLLVYNVTSLFKANENNTLVLTAGANTTTALYGSYLLIIYEHENETTKTIMINEEADMLYSRTDYGVNNTEATAYANFNNINSNIVKNATTIIIMASANEANKSKFYFNNQEYTGFWQDYLTGPQLGFSTYNIKEALQNGANTAKIQSYNNGSNGDNMVALGSILILEYEPPIANFTANPTSGVLPLTVQFQDLSTGATEWLWEFGDGTNSTEQNPTHTYTQPGTYTITLTVKGPGGQDTLTKQDYITAYKGPEFTLENLTVTPGSGLAPLDVTVRVNVTNTGDVAGDYTAQLKVNSQVVDEKTVTIEAGATVTVEFTRTLQAGTYNVTVDNMAPVTVTVQKPATFELSNLTVTPTTGLAPLDVTVRVNVTNTGDVAGDYTAQLMINGIVVANQTVTVGAGETKTVTFTRTLEAGSYNITIDDLTPVTVTVLRPANITAGNLTVTPTSGVAPLNVTVSCKLTNTGDVAGNYTAQLKINGTVVESQTVMVGAGETKTVTFIYRLVSAGTYSVAIDGLVPVKVSVASAGVGLGDLVLAAKTVKAYYERYGRLPSSVTIAGQRYSMAQLLYLLTRATVNINLGNLKAINPRAVGAPTSPSGSYRHGRLYKSAYLQVAANILSFIDRYGRAPNYARTSLGRIPFQRLVYMYSKIIAFYGTNHRLPNYVTI</sequence>
<dbReference type="NCBIfam" id="TIGR03804">
    <property type="entry name" value="para_beta_helix"/>
    <property type="match status" value="2"/>
</dbReference>
<dbReference type="SMART" id="SM00089">
    <property type="entry name" value="PKD"/>
    <property type="match status" value="2"/>
</dbReference>
<dbReference type="PROSITE" id="PS50093">
    <property type="entry name" value="PKD"/>
    <property type="match status" value="2"/>
</dbReference>
<dbReference type="Gene3D" id="2.160.20.10">
    <property type="entry name" value="Single-stranded right-handed beta-helix, Pectin lyase-like"/>
    <property type="match status" value="3"/>
</dbReference>
<dbReference type="InterPro" id="IPR022409">
    <property type="entry name" value="PKD/Chitinase_dom"/>
</dbReference>
<dbReference type="InterPro" id="IPR011635">
    <property type="entry name" value="CARDB"/>
</dbReference>